<dbReference type="OrthoDB" id="9814791at2"/>
<gene>
    <name evidence="1" type="ORF">B3C1_11649</name>
</gene>
<dbReference type="Proteomes" id="UP000006755">
    <property type="component" value="Unassembled WGS sequence"/>
</dbReference>
<accession>K2JP54</accession>
<keyword evidence="2" id="KW-1185">Reference proteome</keyword>
<dbReference type="Pfam" id="PF06475">
    <property type="entry name" value="Glycolipid_bind"/>
    <property type="match status" value="1"/>
</dbReference>
<comment type="caution">
    <text evidence="1">The sequence shown here is derived from an EMBL/GenBank/DDBJ whole genome shotgun (WGS) entry which is preliminary data.</text>
</comment>
<proteinExistence type="predicted"/>
<dbReference type="EMBL" id="AMRI01000015">
    <property type="protein sequence ID" value="EKE72224.1"/>
    <property type="molecule type" value="Genomic_DNA"/>
</dbReference>
<dbReference type="SUPFAM" id="SSF159275">
    <property type="entry name" value="PA1994-like"/>
    <property type="match status" value="1"/>
</dbReference>
<dbReference type="InterPro" id="IPR009467">
    <property type="entry name" value="Glycolipid-bd_prot_put"/>
</dbReference>
<dbReference type="eggNOG" id="COG3554">
    <property type="taxonomic scope" value="Bacteria"/>
</dbReference>
<dbReference type="RefSeq" id="WP_008485014.1">
    <property type="nucleotide sequence ID" value="NZ_AMRI01000015.1"/>
</dbReference>
<organism evidence="1 2">
    <name type="scientific">Gallaecimonas xiamenensis 3-C-1</name>
    <dbReference type="NCBI Taxonomy" id="745411"/>
    <lineage>
        <taxon>Bacteria</taxon>
        <taxon>Pseudomonadati</taxon>
        <taxon>Pseudomonadota</taxon>
        <taxon>Gammaproteobacteria</taxon>
        <taxon>Enterobacterales</taxon>
        <taxon>Gallaecimonadaceae</taxon>
        <taxon>Gallaecimonas</taxon>
    </lineage>
</organism>
<dbReference type="STRING" id="745411.B3C1_11649"/>
<evidence type="ECO:0008006" key="3">
    <source>
        <dbReference type="Google" id="ProtNLM"/>
    </source>
</evidence>
<dbReference type="AlphaFoldDB" id="K2JP54"/>
<sequence length="173" mass="19772">MDMLWKGPWQSLEHLTINDHDLDGTVLGLYEGRPFALDYEIRCFACWRTRQATVVPKGGDPVMVTGDGEGNWLLNGEPQPQWQGCLDVDLGFTLATNMLPIKRLGLVVGDDRTVKVLWYRFPQGYFEVVEQNYAHLAPQLYRYTNKATGFTAELSIDDNGMVKDYGELWKQPR</sequence>
<evidence type="ECO:0000313" key="2">
    <source>
        <dbReference type="Proteomes" id="UP000006755"/>
    </source>
</evidence>
<protein>
    <recommendedName>
        <fullName evidence="3">Glycolipid-binding domain-containing protein</fullName>
    </recommendedName>
</protein>
<reference evidence="1 2" key="1">
    <citation type="journal article" date="2012" name="J. Bacteriol.">
        <title>Genome Sequence of Gallaecimonas xiamenensis Type Strain 3-C-1.</title>
        <authorList>
            <person name="Lai Q."/>
            <person name="Wang L."/>
            <person name="Wang W."/>
            <person name="Shao Z."/>
        </authorList>
    </citation>
    <scope>NUCLEOTIDE SEQUENCE [LARGE SCALE GENOMIC DNA]</scope>
    <source>
        <strain evidence="1 2">3-C-1</strain>
    </source>
</reference>
<evidence type="ECO:0000313" key="1">
    <source>
        <dbReference type="EMBL" id="EKE72224.1"/>
    </source>
</evidence>
<name>K2JP54_9GAMM</name>